<protein>
    <recommendedName>
        <fullName evidence="3">Outer membrane beta-barrel protein</fullName>
    </recommendedName>
</protein>
<dbReference type="EMBL" id="JACHOV010000004">
    <property type="protein sequence ID" value="MBB4640977.1"/>
    <property type="molecule type" value="Genomic_DNA"/>
</dbReference>
<evidence type="ECO:0000313" key="1">
    <source>
        <dbReference type="EMBL" id="MBB4640977.1"/>
    </source>
</evidence>
<dbReference type="SUPFAM" id="SSF56935">
    <property type="entry name" value="Porins"/>
    <property type="match status" value="1"/>
</dbReference>
<dbReference type="Proteomes" id="UP000575068">
    <property type="component" value="Unassembled WGS sequence"/>
</dbReference>
<name>A0A840HTP1_9SPHN</name>
<evidence type="ECO:0000313" key="2">
    <source>
        <dbReference type="Proteomes" id="UP000575068"/>
    </source>
</evidence>
<organism evidence="1 2">
    <name type="scientific">Rhizorhapis suberifaciens</name>
    <name type="common">corky root of lettuce</name>
    <dbReference type="NCBI Taxonomy" id="13656"/>
    <lineage>
        <taxon>Bacteria</taxon>
        <taxon>Pseudomonadati</taxon>
        <taxon>Pseudomonadota</taxon>
        <taxon>Alphaproteobacteria</taxon>
        <taxon>Sphingomonadales</taxon>
        <taxon>Sphingomonadaceae</taxon>
        <taxon>Rhizorhapis</taxon>
    </lineage>
</organism>
<reference evidence="1 2" key="1">
    <citation type="submission" date="2020-08" db="EMBL/GenBank/DDBJ databases">
        <title>Genomic Encyclopedia of Type Strains, Phase IV (KMG-IV): sequencing the most valuable type-strain genomes for metagenomic binning, comparative biology and taxonomic classification.</title>
        <authorList>
            <person name="Goeker M."/>
        </authorList>
    </citation>
    <scope>NUCLEOTIDE SEQUENCE [LARGE SCALE GENOMIC DNA]</scope>
    <source>
        <strain evidence="1 2">DSM 7465</strain>
    </source>
</reference>
<keyword evidence="2" id="KW-1185">Reference proteome</keyword>
<sequence>MSSSSPDRTGPFTRRGAERQGRLAVLAVALLYTFPAMAKVEPRLTVDASVFLSSNPFLITGSDLDTVIGEMSVRPAVTVTSPGGSSLDLAGVATKRIYSRARYKDFLIGNLHADGTYRDSERLSVLASAGFDRGILADQLTSGIDAASDGEGLREDVTAKVGLLWQPDRHFEVAPAVAYLNTNYLGSTTPLRDTRIITPSLQLWRRTSPYTRFGARAEVEFHSPDDEAKFKTISGFITVDQRLAEHWQLTAEAGAERSEAHDLLIPGLPAIRESARTRFAGRVDLCHELERLTLCANATLSSEPSGFGGSQRRLAGFLSATHRVSERVTLSAIGEYQRARLQGADISALDSMRAEARVEWQAARKFRVGGNIEYRRQELFSGRTVKAGFVGIRLSYDWRRTP</sequence>
<comment type="caution">
    <text evidence="1">The sequence shown here is derived from an EMBL/GenBank/DDBJ whole genome shotgun (WGS) entry which is preliminary data.</text>
</comment>
<proteinExistence type="predicted"/>
<gene>
    <name evidence="1" type="ORF">HNQ99_001281</name>
</gene>
<dbReference type="AlphaFoldDB" id="A0A840HTP1"/>
<accession>A0A840HTP1</accession>
<evidence type="ECO:0008006" key="3">
    <source>
        <dbReference type="Google" id="ProtNLM"/>
    </source>
</evidence>
<dbReference type="RefSeq" id="WP_184474802.1">
    <property type="nucleotide sequence ID" value="NZ_JACHOV010000004.1"/>
</dbReference>